<sequence>MANRLANISIVAAATFVSRILGLLRDVIIFASLGATALSSAFLIAFAIPNLFRRLLGEGALTSAFVPIYSEELEKRSREEAHQFLNKVLTRLAVLLLVLVPIGSFLALQVMRYPGLAERWYLSAELTILLLPYLLFVCVAAILGAALNILRRFTVAALSQVWLNLSMIIAIGFFGYFLAGNSHERILYLCTGVLFGGFIQIVIPTFALRREGVRLRFDLRGSDRLKEMMSLFLPGVLGAAIIQINFLVSRLIAFWLSDEAVAILYLANRLIELPLGMFVIAVTTVCFPDLVRNAVKGDFMRFSETFHQSIRLILAITFPAALGLFLLRDPILQLFFQWGAFERSDVLKTAPVLAAYCGGLPFFAFAALSTRGFHAIKDMRTPVILAFVNFILNLILSLILVRPLGMIGLALANVFAMVFHALAMHNLLSRKVSLLGNSFSFLAVMKIVVATLGMGILVAIAWMWISSQFVSLKFASLVAVFFIIPASVLAYFFLLRLVRLEEASEIGLMMRRLLRY</sequence>
<protein>
    <recommendedName>
        <fullName evidence="10">Probable lipid II flippase MurJ</fullName>
    </recommendedName>
</protein>
<keyword evidence="2 10" id="KW-1003">Cell membrane</keyword>
<evidence type="ECO:0000313" key="13">
    <source>
        <dbReference type="Proteomes" id="UP000247465"/>
    </source>
</evidence>
<reference evidence="12 13" key="1">
    <citation type="submission" date="2018-06" db="EMBL/GenBank/DDBJ databases">
        <title>Draft Genome Sequence of a Novel Marine Bacterium Related to the Verrucomicrobia.</title>
        <authorList>
            <person name="Vosseberg J."/>
            <person name="Martijn J."/>
            <person name="Ettema T.J.G."/>
        </authorList>
    </citation>
    <scope>NUCLEOTIDE SEQUENCE [LARGE SCALE GENOMIC DNA]</scope>
    <source>
        <strain evidence="12">TARA_B100001123</strain>
    </source>
</reference>
<feature type="transmembrane region" description="Helical" evidence="10">
    <location>
        <begin position="128"/>
        <end position="149"/>
    </location>
</feature>
<feature type="transmembrane region" description="Helical" evidence="10">
    <location>
        <begin position="407"/>
        <end position="428"/>
    </location>
</feature>
<dbReference type="GO" id="GO:0005886">
    <property type="term" value="C:plasma membrane"/>
    <property type="evidence" value="ECO:0007669"/>
    <property type="project" value="UniProtKB-SubCell"/>
</dbReference>
<dbReference type="PANTHER" id="PTHR47019:SF1">
    <property type="entry name" value="LIPID II FLIPPASE MURJ"/>
    <property type="match status" value="1"/>
</dbReference>
<keyword evidence="4 10" id="KW-0133">Cell shape</keyword>
<keyword evidence="6 10" id="KW-1133">Transmembrane helix</keyword>
<feature type="transmembrane region" description="Helical" evidence="10">
    <location>
        <begin position="471"/>
        <end position="494"/>
    </location>
</feature>
<comment type="similarity">
    <text evidence="9 10 11">Belongs to the MurJ/MviN family.</text>
</comment>
<evidence type="ECO:0000256" key="5">
    <source>
        <dbReference type="ARBA" id="ARBA00022984"/>
    </source>
</evidence>
<feature type="transmembrane region" description="Helical" evidence="10">
    <location>
        <begin position="312"/>
        <end position="331"/>
    </location>
</feature>
<dbReference type="CDD" id="cd13123">
    <property type="entry name" value="MATE_MurJ_like"/>
    <property type="match status" value="1"/>
</dbReference>
<keyword evidence="5 10" id="KW-0573">Peptidoglycan synthesis</keyword>
<dbReference type="NCBIfam" id="TIGR01695">
    <property type="entry name" value="murJ_mviN"/>
    <property type="match status" value="1"/>
</dbReference>
<feature type="transmembrane region" description="Helical" evidence="10">
    <location>
        <begin position="5"/>
        <end position="21"/>
    </location>
</feature>
<dbReference type="GO" id="GO:0015648">
    <property type="term" value="F:lipid-linked peptidoglycan transporter activity"/>
    <property type="evidence" value="ECO:0007669"/>
    <property type="project" value="UniProtKB-UniRule"/>
</dbReference>
<evidence type="ECO:0000256" key="7">
    <source>
        <dbReference type="ARBA" id="ARBA00023136"/>
    </source>
</evidence>
<keyword evidence="10 11" id="KW-0813">Transport</keyword>
<comment type="function">
    <text evidence="8 10 11">Involved in peptidoglycan biosynthesis. Transports lipid-linked peptidoglycan precursors from the inner to the outer leaflet of the cytoplasmic membrane.</text>
</comment>
<evidence type="ECO:0000256" key="1">
    <source>
        <dbReference type="ARBA" id="ARBA00004651"/>
    </source>
</evidence>
<feature type="transmembrane region" description="Helical" evidence="10">
    <location>
        <begin position="440"/>
        <end position="465"/>
    </location>
</feature>
<dbReference type="KEGG" id="mtar:DF168_00347"/>
<evidence type="ECO:0000256" key="4">
    <source>
        <dbReference type="ARBA" id="ARBA00022960"/>
    </source>
</evidence>
<comment type="pathway">
    <text evidence="10">Cell wall biogenesis; peptidoglycan biosynthesis.</text>
</comment>
<gene>
    <name evidence="10 12" type="primary">murJ</name>
    <name evidence="12" type="ORF">DF168_00347</name>
</gene>
<feature type="transmembrane region" description="Helical" evidence="10">
    <location>
        <begin position="27"/>
        <end position="48"/>
    </location>
</feature>
<feature type="transmembrane region" description="Helical" evidence="10">
    <location>
        <begin position="382"/>
        <end position="401"/>
    </location>
</feature>
<feature type="transmembrane region" description="Helical" evidence="10">
    <location>
        <begin position="229"/>
        <end position="253"/>
    </location>
</feature>
<keyword evidence="3 10" id="KW-0812">Transmembrane</keyword>
<evidence type="ECO:0000256" key="11">
    <source>
        <dbReference type="PIRNR" id="PIRNR002869"/>
    </source>
</evidence>
<feature type="transmembrane region" description="Helical" evidence="10">
    <location>
        <begin position="273"/>
        <end position="291"/>
    </location>
</feature>
<dbReference type="GO" id="GO:0071555">
    <property type="term" value="P:cell wall organization"/>
    <property type="evidence" value="ECO:0007669"/>
    <property type="project" value="UniProtKB-UniRule"/>
</dbReference>
<keyword evidence="7 10" id="KW-0472">Membrane</keyword>
<feature type="transmembrane region" description="Helical" evidence="10">
    <location>
        <begin position="161"/>
        <end position="180"/>
    </location>
</feature>
<dbReference type="EMBL" id="CP029803">
    <property type="protein sequence ID" value="AWT59167.1"/>
    <property type="molecule type" value="Genomic_DNA"/>
</dbReference>
<dbReference type="GO" id="GO:0008360">
    <property type="term" value="P:regulation of cell shape"/>
    <property type="evidence" value="ECO:0007669"/>
    <property type="project" value="UniProtKB-UniRule"/>
</dbReference>
<dbReference type="GO" id="GO:0034204">
    <property type="term" value="P:lipid translocation"/>
    <property type="evidence" value="ECO:0007669"/>
    <property type="project" value="TreeGrafter"/>
</dbReference>
<dbReference type="PRINTS" id="PR01806">
    <property type="entry name" value="VIRFACTRMVIN"/>
</dbReference>
<comment type="subcellular location">
    <subcellularLocation>
        <location evidence="1 10">Cell membrane</location>
        <topology evidence="1 10">Multi-pass membrane protein</topology>
    </subcellularLocation>
</comment>
<dbReference type="UniPathway" id="UPA00219"/>
<feature type="transmembrane region" description="Helical" evidence="10">
    <location>
        <begin position="88"/>
        <end position="108"/>
    </location>
</feature>
<evidence type="ECO:0000256" key="8">
    <source>
        <dbReference type="ARBA" id="ARBA00060041"/>
    </source>
</evidence>
<dbReference type="PIRSF" id="PIRSF002869">
    <property type="entry name" value="MviN"/>
    <property type="match status" value="1"/>
</dbReference>
<dbReference type="GO" id="GO:0009252">
    <property type="term" value="P:peptidoglycan biosynthetic process"/>
    <property type="evidence" value="ECO:0007669"/>
    <property type="project" value="UniProtKB-UniRule"/>
</dbReference>
<evidence type="ECO:0000313" key="12">
    <source>
        <dbReference type="EMBL" id="AWT59167.1"/>
    </source>
</evidence>
<keyword evidence="10 11" id="KW-0961">Cell wall biogenesis/degradation</keyword>
<dbReference type="Pfam" id="PF03023">
    <property type="entry name" value="MurJ"/>
    <property type="match status" value="1"/>
</dbReference>
<dbReference type="Proteomes" id="UP000247465">
    <property type="component" value="Chromosome"/>
</dbReference>
<accession>A0A2Z4AGV1</accession>
<dbReference type="HAMAP" id="MF_02078">
    <property type="entry name" value="MurJ_MviN"/>
    <property type="match status" value="1"/>
</dbReference>
<evidence type="ECO:0000256" key="2">
    <source>
        <dbReference type="ARBA" id="ARBA00022475"/>
    </source>
</evidence>
<evidence type="ECO:0000256" key="9">
    <source>
        <dbReference type="ARBA" id="ARBA00061532"/>
    </source>
</evidence>
<proteinExistence type="inferred from homology"/>
<feature type="transmembrane region" description="Helical" evidence="10">
    <location>
        <begin position="186"/>
        <end position="208"/>
    </location>
</feature>
<dbReference type="InterPro" id="IPR004268">
    <property type="entry name" value="MurJ"/>
</dbReference>
<evidence type="ECO:0000256" key="10">
    <source>
        <dbReference type="HAMAP-Rule" id="MF_02078"/>
    </source>
</evidence>
<evidence type="ECO:0000256" key="6">
    <source>
        <dbReference type="ARBA" id="ARBA00022989"/>
    </source>
</evidence>
<evidence type="ECO:0000256" key="3">
    <source>
        <dbReference type="ARBA" id="ARBA00022692"/>
    </source>
</evidence>
<dbReference type="PANTHER" id="PTHR47019">
    <property type="entry name" value="LIPID II FLIPPASE MURJ"/>
    <property type="match status" value="1"/>
</dbReference>
<dbReference type="AlphaFoldDB" id="A0A2Z4AGV1"/>
<dbReference type="InterPro" id="IPR051050">
    <property type="entry name" value="Lipid_II_flippase_MurJ/MviN"/>
</dbReference>
<feature type="transmembrane region" description="Helical" evidence="10">
    <location>
        <begin position="351"/>
        <end position="370"/>
    </location>
</feature>
<name>A0A2Z4AGV1_9BACT</name>
<organism evidence="12 13">
    <name type="scientific">Candidatus Moanibacter tarae</name>
    <dbReference type="NCBI Taxonomy" id="2200854"/>
    <lineage>
        <taxon>Bacteria</taxon>
        <taxon>Pseudomonadati</taxon>
        <taxon>Verrucomicrobiota</taxon>
        <taxon>Opitutia</taxon>
        <taxon>Puniceicoccales</taxon>
        <taxon>Puniceicoccales incertae sedis</taxon>
        <taxon>Candidatus Moanibacter</taxon>
    </lineage>
</organism>